<evidence type="ECO:0000313" key="2">
    <source>
        <dbReference type="EMBL" id="KAJ9599541.1"/>
    </source>
</evidence>
<evidence type="ECO:0000313" key="3">
    <source>
        <dbReference type="Proteomes" id="UP001233999"/>
    </source>
</evidence>
<keyword evidence="3" id="KW-1185">Reference proteome</keyword>
<comment type="caution">
    <text evidence="2">The sequence shown here is derived from an EMBL/GenBank/DDBJ whole genome shotgun (WGS) entry which is preliminary data.</text>
</comment>
<keyword evidence="1" id="KW-0472">Membrane</keyword>
<gene>
    <name evidence="2" type="ORF">L9F63_010013</name>
</gene>
<reference evidence="2" key="2">
    <citation type="submission" date="2023-05" db="EMBL/GenBank/DDBJ databases">
        <authorList>
            <person name="Fouks B."/>
        </authorList>
    </citation>
    <scope>NUCLEOTIDE SEQUENCE</scope>
    <source>
        <strain evidence="2">Stay&amp;Tobe</strain>
        <tissue evidence="2">Testes</tissue>
    </source>
</reference>
<protein>
    <submittedName>
        <fullName evidence="2">Uncharacterized protein</fullName>
    </submittedName>
</protein>
<organism evidence="2 3">
    <name type="scientific">Diploptera punctata</name>
    <name type="common">Pacific beetle cockroach</name>
    <dbReference type="NCBI Taxonomy" id="6984"/>
    <lineage>
        <taxon>Eukaryota</taxon>
        <taxon>Metazoa</taxon>
        <taxon>Ecdysozoa</taxon>
        <taxon>Arthropoda</taxon>
        <taxon>Hexapoda</taxon>
        <taxon>Insecta</taxon>
        <taxon>Pterygota</taxon>
        <taxon>Neoptera</taxon>
        <taxon>Polyneoptera</taxon>
        <taxon>Dictyoptera</taxon>
        <taxon>Blattodea</taxon>
        <taxon>Blaberoidea</taxon>
        <taxon>Blaberidae</taxon>
        <taxon>Diplopterinae</taxon>
        <taxon>Diploptera</taxon>
    </lineage>
</organism>
<dbReference type="Proteomes" id="UP001233999">
    <property type="component" value="Unassembled WGS sequence"/>
</dbReference>
<keyword evidence="1" id="KW-0812">Transmembrane</keyword>
<evidence type="ECO:0000256" key="1">
    <source>
        <dbReference type="SAM" id="Phobius"/>
    </source>
</evidence>
<feature type="transmembrane region" description="Helical" evidence="1">
    <location>
        <begin position="35"/>
        <end position="61"/>
    </location>
</feature>
<dbReference type="EMBL" id="JASPKZ010000802">
    <property type="protein sequence ID" value="KAJ9599541.1"/>
    <property type="molecule type" value="Genomic_DNA"/>
</dbReference>
<reference evidence="2" key="1">
    <citation type="journal article" date="2023" name="IScience">
        <title>Live-bearing cockroach genome reveals convergent evolutionary mechanisms linked to viviparity in insects and beyond.</title>
        <authorList>
            <person name="Fouks B."/>
            <person name="Harrison M.C."/>
            <person name="Mikhailova A.A."/>
            <person name="Marchal E."/>
            <person name="English S."/>
            <person name="Carruthers M."/>
            <person name="Jennings E.C."/>
            <person name="Chiamaka E.L."/>
            <person name="Frigard R.A."/>
            <person name="Pippel M."/>
            <person name="Attardo G.M."/>
            <person name="Benoit J.B."/>
            <person name="Bornberg-Bauer E."/>
            <person name="Tobe S.S."/>
        </authorList>
    </citation>
    <scope>NUCLEOTIDE SEQUENCE</scope>
    <source>
        <strain evidence="2">Stay&amp;Tobe</strain>
    </source>
</reference>
<accession>A0AAD8AIA9</accession>
<proteinExistence type="predicted"/>
<keyword evidence="1" id="KW-1133">Transmembrane helix</keyword>
<sequence length="88" mass="9606">MARLVRTESLVLDSGAGNSTESNTIKQHYYPEGGWGWIVLLCGVAVQILCHGLHLAAGIWIRETSACFQVPLMQAGTFIHITITILLL</sequence>
<feature type="transmembrane region" description="Helical" evidence="1">
    <location>
        <begin position="68"/>
        <end position="87"/>
    </location>
</feature>
<name>A0AAD8AIA9_DIPPU</name>
<dbReference type="AlphaFoldDB" id="A0AAD8AIA9"/>